<dbReference type="eggNOG" id="ENOG502TJEY">
    <property type="taxonomic scope" value="Eukaryota"/>
</dbReference>
<evidence type="ECO:0008006" key="2">
    <source>
        <dbReference type="Google" id="ProtNLM"/>
    </source>
</evidence>
<accession>A0A1I8MND1</accession>
<gene>
    <name evidence="1" type="primary">101888505</name>
</gene>
<sequence>MDLSEKPTVGYTLYLYREELRRPQARYTRLNKTKLTLTDNLINKCARNLKQCSREDLQAITREIQFKTTLTNQLQRLRNLEKLGLRNVSPNLESTDL</sequence>
<dbReference type="Pfam" id="PF05306">
    <property type="entry name" value="DUF733"/>
    <property type="match status" value="1"/>
</dbReference>
<name>A0A1I8MND1_MUSDO</name>
<protein>
    <recommendedName>
        <fullName evidence="2">SERTA domain-containing protein</fullName>
    </recommendedName>
</protein>
<organism evidence="1">
    <name type="scientific">Musca domestica</name>
    <name type="common">House fly</name>
    <dbReference type="NCBI Taxonomy" id="7370"/>
    <lineage>
        <taxon>Eukaryota</taxon>
        <taxon>Metazoa</taxon>
        <taxon>Ecdysozoa</taxon>
        <taxon>Arthropoda</taxon>
        <taxon>Hexapoda</taxon>
        <taxon>Insecta</taxon>
        <taxon>Pterygota</taxon>
        <taxon>Neoptera</taxon>
        <taxon>Endopterygota</taxon>
        <taxon>Diptera</taxon>
        <taxon>Brachycera</taxon>
        <taxon>Muscomorpha</taxon>
        <taxon>Muscoidea</taxon>
        <taxon>Muscidae</taxon>
        <taxon>Musca</taxon>
    </lineage>
</organism>
<dbReference type="InterPro" id="IPR007970">
    <property type="entry name" value="DUF733"/>
</dbReference>
<dbReference type="VEuPathDB" id="VectorBase:MDOMA2_000102"/>
<dbReference type="AlphaFoldDB" id="A0A1I8MND1"/>
<dbReference type="EnsemblMetazoa" id="MDOA006780-RA">
    <property type="protein sequence ID" value="MDOA006780-PA"/>
    <property type="gene ID" value="MDOA006780"/>
</dbReference>
<dbReference type="VEuPathDB" id="VectorBase:MDOA006780"/>
<reference evidence="1" key="1">
    <citation type="submission" date="2020-05" db="UniProtKB">
        <authorList>
            <consortium name="EnsemblMetazoa"/>
        </authorList>
    </citation>
    <scope>IDENTIFICATION</scope>
    <source>
        <strain evidence="1">Aabys</strain>
    </source>
</reference>
<evidence type="ECO:0000313" key="1">
    <source>
        <dbReference type="EnsemblMetazoa" id="MDOA006780-PA"/>
    </source>
</evidence>
<proteinExistence type="predicted"/>